<feature type="transmembrane region" description="Helical" evidence="8">
    <location>
        <begin position="28"/>
        <end position="47"/>
    </location>
</feature>
<keyword evidence="6 8" id="KW-1133">Transmembrane helix</keyword>
<organism evidence="10 11">
    <name type="scientific">Candidatus Promineifilum breve</name>
    <dbReference type="NCBI Taxonomy" id="1806508"/>
    <lineage>
        <taxon>Bacteria</taxon>
        <taxon>Bacillati</taxon>
        <taxon>Chloroflexota</taxon>
        <taxon>Ardenticatenia</taxon>
        <taxon>Candidatus Promineifilales</taxon>
        <taxon>Candidatus Promineifilaceae</taxon>
        <taxon>Candidatus Promineifilum</taxon>
    </lineage>
</organism>
<dbReference type="InterPro" id="IPR013525">
    <property type="entry name" value="ABC2_TM"/>
</dbReference>
<evidence type="ECO:0000256" key="8">
    <source>
        <dbReference type="SAM" id="Phobius"/>
    </source>
</evidence>
<feature type="transmembrane region" description="Helical" evidence="8">
    <location>
        <begin position="356"/>
        <end position="377"/>
    </location>
</feature>
<evidence type="ECO:0000313" key="10">
    <source>
        <dbReference type="EMBL" id="CUS03780.2"/>
    </source>
</evidence>
<dbReference type="AlphaFoldDB" id="A0A160T539"/>
<evidence type="ECO:0000256" key="3">
    <source>
        <dbReference type="ARBA" id="ARBA00022448"/>
    </source>
</evidence>
<feature type="domain" description="ABC transmembrane type-2" evidence="9">
    <location>
        <begin position="268"/>
        <end position="497"/>
    </location>
</feature>
<accession>A0A160T539</accession>
<feature type="transmembrane region" description="Helical" evidence="8">
    <location>
        <begin position="421"/>
        <end position="442"/>
    </location>
</feature>
<dbReference type="PROSITE" id="PS51012">
    <property type="entry name" value="ABC_TM2"/>
    <property type="match status" value="1"/>
</dbReference>
<evidence type="ECO:0000256" key="4">
    <source>
        <dbReference type="ARBA" id="ARBA00022475"/>
    </source>
</evidence>
<evidence type="ECO:0000256" key="2">
    <source>
        <dbReference type="ARBA" id="ARBA00007783"/>
    </source>
</evidence>
<evidence type="ECO:0000256" key="7">
    <source>
        <dbReference type="ARBA" id="ARBA00023136"/>
    </source>
</evidence>
<reference evidence="10" key="1">
    <citation type="submission" date="2016-01" db="EMBL/GenBank/DDBJ databases">
        <authorList>
            <person name="Mcilroy J.S."/>
            <person name="Karst M S."/>
            <person name="Albertsen M."/>
        </authorList>
    </citation>
    <scope>NUCLEOTIDE SEQUENCE</scope>
    <source>
        <strain evidence="10">Cfx-K</strain>
    </source>
</reference>
<evidence type="ECO:0000259" key="9">
    <source>
        <dbReference type="PROSITE" id="PS51012"/>
    </source>
</evidence>
<evidence type="ECO:0000256" key="1">
    <source>
        <dbReference type="ARBA" id="ARBA00004651"/>
    </source>
</evidence>
<proteinExistence type="inferred from homology"/>
<comment type="similarity">
    <text evidence="2">Belongs to the ABC-2 integral membrane protein family.</text>
</comment>
<name>A0A160T539_9CHLR</name>
<dbReference type="InterPro" id="IPR051449">
    <property type="entry name" value="ABC-2_transporter_component"/>
</dbReference>
<feature type="transmembrane region" description="Helical" evidence="8">
    <location>
        <begin position="307"/>
        <end position="330"/>
    </location>
</feature>
<keyword evidence="7 8" id="KW-0472">Membrane</keyword>
<dbReference type="Proteomes" id="UP000215027">
    <property type="component" value="Chromosome I"/>
</dbReference>
<dbReference type="PANTHER" id="PTHR30294">
    <property type="entry name" value="MEMBRANE COMPONENT OF ABC TRANSPORTER YHHJ-RELATED"/>
    <property type="match status" value="1"/>
</dbReference>
<feature type="transmembrane region" description="Helical" evidence="8">
    <location>
        <begin position="389"/>
        <end position="409"/>
    </location>
</feature>
<dbReference type="InterPro" id="IPR047817">
    <property type="entry name" value="ABC2_TM_bact-type"/>
</dbReference>
<dbReference type="GO" id="GO:0005886">
    <property type="term" value="C:plasma membrane"/>
    <property type="evidence" value="ECO:0007669"/>
    <property type="project" value="UniProtKB-SubCell"/>
</dbReference>
<keyword evidence="3" id="KW-0813">Transport</keyword>
<keyword evidence="4" id="KW-1003">Cell membrane</keyword>
<evidence type="ECO:0000256" key="5">
    <source>
        <dbReference type="ARBA" id="ARBA00022692"/>
    </source>
</evidence>
<dbReference type="PANTHER" id="PTHR30294:SF29">
    <property type="entry name" value="MULTIDRUG ABC TRANSPORTER PERMEASE YBHS-RELATED"/>
    <property type="match status" value="1"/>
</dbReference>
<comment type="subcellular location">
    <subcellularLocation>
        <location evidence="1">Cell membrane</location>
        <topology evidence="1">Multi-pass membrane protein</topology>
    </subcellularLocation>
</comment>
<dbReference type="KEGG" id="pbf:CFX0092_A1902"/>
<feature type="transmembrane region" description="Helical" evidence="8">
    <location>
        <begin position="470"/>
        <end position="492"/>
    </location>
</feature>
<sequence length="501" mass="54604">MRSIAQFFIRIFAFVRKEIISILRQPRLVFSLILGPFIILLLFGVGYRETPRALRTLFVVPEDSPMLPVVEEYATRLGEQISSQGIISDPAEADRRLRAREVDLVVVVPPDPSASVRANEQAVFTLYHYEIDPYERTYIEILGRNYADEINRLVLITAADQGKVEARTMQEQIGGARQAAAAVRVALEAGNETDARAAAEQLTEDLGLLAVATGSGLALLSGVDEATGVETFQTRLDNLQQLAGTLAAGSTAVAAEQAQTAATIEADLGEIDTLLGEYQGLESQVLVSPFVAETRSISDTSLGPTDFFVPAVIALLMQHIAITLAGLSIVRERQDGPIELFRASPVSAFQTLVGKFISYLILTLILGAILTALVVYGLGVPMLGNWWDYALVMVALLCASLSLGFFLSLSAKTDSQAIQSAMVVLLASIFFGGFFLALYRLWEPVQVVSWALPVTYGINLLQSVMLRGQAPALLLLGGLFLYAVIFFLIDWWRLSRVMARQ</sequence>
<keyword evidence="5 8" id="KW-0812">Transmembrane</keyword>
<dbReference type="RefSeq" id="WP_157913024.1">
    <property type="nucleotide sequence ID" value="NZ_LN890655.1"/>
</dbReference>
<keyword evidence="11" id="KW-1185">Reference proteome</keyword>
<dbReference type="GO" id="GO:0140359">
    <property type="term" value="F:ABC-type transporter activity"/>
    <property type="evidence" value="ECO:0007669"/>
    <property type="project" value="InterPro"/>
</dbReference>
<gene>
    <name evidence="10" type="ORF">CFX0092_A1902</name>
</gene>
<protein>
    <submittedName>
        <fullName evidence="10">ABC-2 type transporter</fullName>
    </submittedName>
</protein>
<dbReference type="OrthoDB" id="139116at2"/>
<dbReference type="EMBL" id="LN890655">
    <property type="protein sequence ID" value="CUS03780.2"/>
    <property type="molecule type" value="Genomic_DNA"/>
</dbReference>
<evidence type="ECO:0000256" key="6">
    <source>
        <dbReference type="ARBA" id="ARBA00022989"/>
    </source>
</evidence>
<dbReference type="Pfam" id="PF12698">
    <property type="entry name" value="ABC2_membrane_3"/>
    <property type="match status" value="1"/>
</dbReference>
<evidence type="ECO:0000313" key="11">
    <source>
        <dbReference type="Proteomes" id="UP000215027"/>
    </source>
</evidence>